<evidence type="ECO:0000256" key="4">
    <source>
        <dbReference type="ARBA" id="ARBA00023136"/>
    </source>
</evidence>
<proteinExistence type="predicted"/>
<protein>
    <recommendedName>
        <fullName evidence="6">G-protein coupled receptors family 1 profile domain-containing protein</fullName>
    </recommendedName>
</protein>
<dbReference type="Proteomes" id="UP000093561">
    <property type="component" value="Unassembled WGS sequence"/>
</dbReference>
<dbReference type="AlphaFoldDB" id="A0AAF5Q5S5"/>
<accession>A0AAF5Q5S5</accession>
<dbReference type="WBParaSite" id="mrna-Wban_11009">
    <property type="protein sequence ID" value="mrna-Wban_11009"/>
    <property type="gene ID" value="Wban_11009"/>
</dbReference>
<dbReference type="PANTHER" id="PTHR22718">
    <property type="entry name" value="SERPENTINE RECEPTOR, CLASS X"/>
    <property type="match status" value="1"/>
</dbReference>
<feature type="transmembrane region" description="Helical" evidence="5">
    <location>
        <begin position="62"/>
        <end position="87"/>
    </location>
</feature>
<dbReference type="Pfam" id="PF10323">
    <property type="entry name" value="7TM_GPCR_Srv"/>
    <property type="match status" value="1"/>
</dbReference>
<feature type="domain" description="G-protein coupled receptors family 1 profile" evidence="6">
    <location>
        <begin position="1"/>
        <end position="173"/>
    </location>
</feature>
<organism evidence="7 8">
    <name type="scientific">Wuchereria bancrofti</name>
    <dbReference type="NCBI Taxonomy" id="6293"/>
    <lineage>
        <taxon>Eukaryota</taxon>
        <taxon>Metazoa</taxon>
        <taxon>Ecdysozoa</taxon>
        <taxon>Nematoda</taxon>
        <taxon>Chromadorea</taxon>
        <taxon>Rhabditida</taxon>
        <taxon>Spirurina</taxon>
        <taxon>Spiruromorpha</taxon>
        <taxon>Filarioidea</taxon>
        <taxon>Onchocercidae</taxon>
        <taxon>Wuchereria</taxon>
    </lineage>
</organism>
<dbReference type="PROSITE" id="PS50262">
    <property type="entry name" value="G_PROTEIN_RECEP_F1_2"/>
    <property type="match status" value="1"/>
</dbReference>
<dbReference type="CDD" id="cd00637">
    <property type="entry name" value="7tm_classA_rhodopsin-like"/>
    <property type="match status" value="1"/>
</dbReference>
<feature type="transmembrane region" description="Helical" evidence="5">
    <location>
        <begin position="99"/>
        <end position="120"/>
    </location>
</feature>
<keyword evidence="2 5" id="KW-0812">Transmembrane</keyword>
<feature type="transmembrane region" description="Helical" evidence="5">
    <location>
        <begin position="233"/>
        <end position="258"/>
    </location>
</feature>
<evidence type="ECO:0000256" key="3">
    <source>
        <dbReference type="ARBA" id="ARBA00022989"/>
    </source>
</evidence>
<reference evidence="7" key="2">
    <citation type="journal article" date="2016" name="Mol. Ecol.">
        <title>Population genomics of the filarial nematode parasite Wuchereria bancrofti from mosquitoes.</title>
        <authorList>
            <person name="Small S.T."/>
            <person name="Reimer L.J."/>
            <person name="Tisch D.J."/>
            <person name="King C.L."/>
            <person name="Christensen B.M."/>
            <person name="Siba P.M."/>
            <person name="Kazura J.W."/>
            <person name="Serre D."/>
            <person name="Zimmerman P.A."/>
        </authorList>
    </citation>
    <scope>NUCLEOTIDE SEQUENCE</scope>
    <source>
        <strain evidence="7">pt0022</strain>
    </source>
</reference>
<comment type="subcellular location">
    <subcellularLocation>
        <location evidence="1">Membrane</location>
    </subcellularLocation>
</comment>
<keyword evidence="4 5" id="KW-0472">Membrane</keyword>
<reference evidence="8" key="3">
    <citation type="submission" date="2024-02" db="UniProtKB">
        <authorList>
            <consortium name="WormBaseParasite"/>
        </authorList>
    </citation>
    <scope>IDENTIFICATION</scope>
    <source>
        <strain evidence="8">pt0022</strain>
    </source>
</reference>
<feature type="transmembrane region" description="Helical" evidence="5">
    <location>
        <begin position="201"/>
        <end position="221"/>
    </location>
</feature>
<dbReference type="PANTHER" id="PTHR22718:SF25">
    <property type="entry name" value="G-PROTEIN COUPLED RECEPTORS FAMILY 1 PROFILE DOMAIN-CONTAINING PROTEIN"/>
    <property type="match status" value="1"/>
</dbReference>
<feature type="transmembrane region" description="Helical" evidence="5">
    <location>
        <begin position="148"/>
        <end position="167"/>
    </location>
</feature>
<dbReference type="InterPro" id="IPR019426">
    <property type="entry name" value="7TM_GPCR_serpentine_rcpt_Srv"/>
</dbReference>
<name>A0AAF5Q5S5_WUCBA</name>
<evidence type="ECO:0000313" key="7">
    <source>
        <dbReference type="Proteomes" id="UP000093561"/>
    </source>
</evidence>
<dbReference type="GO" id="GO:0016020">
    <property type="term" value="C:membrane"/>
    <property type="evidence" value="ECO:0007669"/>
    <property type="project" value="UniProtKB-SubCell"/>
</dbReference>
<evidence type="ECO:0000256" key="5">
    <source>
        <dbReference type="SAM" id="Phobius"/>
    </source>
</evidence>
<feature type="transmembrane region" description="Helical" evidence="5">
    <location>
        <begin position="16"/>
        <end position="42"/>
    </location>
</feature>
<reference evidence="7" key="1">
    <citation type="submission" date="2015-03" db="EMBL/GenBank/DDBJ databases">
        <title>Wuchereria bancrofti Genome Sequencing Papua New Guinea Strain.</title>
        <authorList>
            <person name="Small S.T."/>
            <person name="Serre D."/>
            <person name="Zimmerman P.A."/>
        </authorList>
    </citation>
    <scope>NUCLEOTIDE SEQUENCE [LARGE SCALE GENOMIC DNA]</scope>
    <source>
        <strain evidence="7">pt0022</strain>
    </source>
</reference>
<sequence length="306" mass="35416">MATVCYSRNNLYSRPFILIVSQIIISNLISFIPYMTVLLPEILLSKKYALKTTWINHSSCTIYVYSSFVMLHFSFVLTLNRFVAIVLPKFNVFLESSKLYFLFLFVWLTAFAISSANLYYCTRNFEVSTLYWVHDCTKQSGGKLFFNFIKFWAIFLSITMLAMYSAIIRNIRRRFASINNETQKKYGMNTLGITKYERSMLIQAALTSGGLIIGAISFSFLSKVLIKIFDQKALLPINISHCLYIILYRCTLSTAFFLTNECARKYLCLRLRNNVVKPISQVQQNKLPEEVKPIPKKKITGVHEEL</sequence>
<dbReference type="Gene3D" id="1.20.1070.10">
    <property type="entry name" value="Rhodopsin 7-helix transmembrane proteins"/>
    <property type="match status" value="1"/>
</dbReference>
<evidence type="ECO:0000256" key="2">
    <source>
        <dbReference type="ARBA" id="ARBA00022692"/>
    </source>
</evidence>
<keyword evidence="3 5" id="KW-1133">Transmembrane helix</keyword>
<evidence type="ECO:0000313" key="8">
    <source>
        <dbReference type="WBParaSite" id="mrna-Wban_11009"/>
    </source>
</evidence>
<evidence type="ECO:0000256" key="1">
    <source>
        <dbReference type="ARBA" id="ARBA00004370"/>
    </source>
</evidence>
<evidence type="ECO:0000259" key="6">
    <source>
        <dbReference type="PROSITE" id="PS50262"/>
    </source>
</evidence>
<dbReference type="InterPro" id="IPR017452">
    <property type="entry name" value="GPCR_Rhodpsn_7TM"/>
</dbReference>